<organism evidence="1 2">
    <name type="scientific">Xylona heveae (strain CBS 132557 / TC161)</name>
    <dbReference type="NCBI Taxonomy" id="1328760"/>
    <lineage>
        <taxon>Eukaryota</taxon>
        <taxon>Fungi</taxon>
        <taxon>Dikarya</taxon>
        <taxon>Ascomycota</taxon>
        <taxon>Pezizomycotina</taxon>
        <taxon>Xylonomycetes</taxon>
        <taxon>Xylonales</taxon>
        <taxon>Xylonaceae</taxon>
        <taxon>Xylona</taxon>
    </lineage>
</organism>
<sequence length="89" mass="10548">MTTVQPADPCQVWSRVYFRHLRQRVYSYIHREFPQNESPLQQLRDGLPSKFLPRRRMGNLGLSRKGRAVYLLTSLPPYSHEFIISSERS</sequence>
<evidence type="ECO:0000313" key="1">
    <source>
        <dbReference type="EMBL" id="KZF24060.1"/>
    </source>
</evidence>
<dbReference type="EMBL" id="KV407456">
    <property type="protein sequence ID" value="KZF24060.1"/>
    <property type="molecule type" value="Genomic_DNA"/>
</dbReference>
<keyword evidence="2" id="KW-1185">Reference proteome</keyword>
<dbReference type="GeneID" id="28897176"/>
<dbReference type="RefSeq" id="XP_018189615.1">
    <property type="nucleotide sequence ID" value="XM_018332039.1"/>
</dbReference>
<name>A0A165HXB7_XYLHT</name>
<reference evidence="1 2" key="1">
    <citation type="journal article" date="2016" name="Fungal Biol.">
        <title>The genome of Xylona heveae provides a window into fungal endophytism.</title>
        <authorList>
            <person name="Gazis R."/>
            <person name="Kuo A."/>
            <person name="Riley R."/>
            <person name="LaButti K."/>
            <person name="Lipzen A."/>
            <person name="Lin J."/>
            <person name="Amirebrahimi M."/>
            <person name="Hesse C.N."/>
            <person name="Spatafora J.W."/>
            <person name="Henrissat B."/>
            <person name="Hainaut M."/>
            <person name="Grigoriev I.V."/>
            <person name="Hibbett D.S."/>
        </authorList>
    </citation>
    <scope>NUCLEOTIDE SEQUENCE [LARGE SCALE GENOMIC DNA]</scope>
    <source>
        <strain evidence="1 2">TC161</strain>
    </source>
</reference>
<gene>
    <name evidence="1" type="ORF">L228DRAFT_244932</name>
</gene>
<dbReference type="Proteomes" id="UP000076632">
    <property type="component" value="Unassembled WGS sequence"/>
</dbReference>
<protein>
    <submittedName>
        <fullName evidence="1">Uncharacterized protein</fullName>
    </submittedName>
</protein>
<proteinExistence type="predicted"/>
<dbReference type="InParanoid" id="A0A165HXB7"/>
<evidence type="ECO:0000313" key="2">
    <source>
        <dbReference type="Proteomes" id="UP000076632"/>
    </source>
</evidence>
<accession>A0A165HXB7</accession>
<dbReference type="AlphaFoldDB" id="A0A165HXB7"/>